<evidence type="ECO:0000313" key="3">
    <source>
        <dbReference type="Proteomes" id="UP000756710"/>
    </source>
</evidence>
<keyword evidence="3" id="KW-1185">Reference proteome</keyword>
<dbReference type="HOGENOM" id="CLU_3240235_0_0_11"/>
<name>A0A061A5J1_9ACTN</name>
<dbReference type="EMBL" id="JAGGLR010000031">
    <property type="protein sequence ID" value="MBP2067564.1"/>
    <property type="molecule type" value="Genomic_DNA"/>
</dbReference>
<dbReference type="RefSeq" id="WP_281062818.1">
    <property type="nucleotide sequence ID" value="NZ_BAABDR010000023.1"/>
</dbReference>
<accession>A0A061A5J1</accession>
<protein>
    <submittedName>
        <fullName evidence="1">Uncharacterized protein</fullName>
    </submittedName>
</protein>
<organism evidence="1">
    <name type="scientific">Streptomyces iranensis</name>
    <dbReference type="NCBI Taxonomy" id="576784"/>
    <lineage>
        <taxon>Bacteria</taxon>
        <taxon>Bacillati</taxon>
        <taxon>Actinomycetota</taxon>
        <taxon>Actinomycetes</taxon>
        <taxon>Kitasatosporales</taxon>
        <taxon>Streptomycetaceae</taxon>
        <taxon>Streptomyces</taxon>
        <taxon>Streptomyces violaceusniger group</taxon>
    </lineage>
</organism>
<evidence type="ECO:0000313" key="1">
    <source>
        <dbReference type="EMBL" id="CDR17609.1"/>
    </source>
</evidence>
<dbReference type="EMBL" id="LK022848">
    <property type="protein sequence ID" value="CDR17609.1"/>
    <property type="molecule type" value="Genomic_DNA"/>
</dbReference>
<evidence type="ECO:0000313" key="2">
    <source>
        <dbReference type="EMBL" id="MBP2067564.1"/>
    </source>
</evidence>
<reference evidence="2 3" key="2">
    <citation type="submission" date="2021-03" db="EMBL/GenBank/DDBJ databases">
        <title>Genomic Encyclopedia of Type Strains, Phase IV (KMG-IV): sequencing the most valuable type-strain genomes for metagenomic binning, comparative biology and taxonomic classification.</title>
        <authorList>
            <person name="Goeker M."/>
        </authorList>
    </citation>
    <scope>NUCLEOTIDE SEQUENCE [LARGE SCALE GENOMIC DNA]</scope>
    <source>
        <strain evidence="2 3">DSM 41954</strain>
    </source>
</reference>
<reference evidence="1" key="1">
    <citation type="submission" date="2014-05" db="EMBL/GenBank/DDBJ databases">
        <authorList>
            <person name="Horn Fabian"/>
        </authorList>
    </citation>
    <scope>NUCLEOTIDE SEQUENCE</scope>
</reference>
<sequence>MEEIAAVPRHRLAEFNNGLDPDIVTATIRIPAINALLVPADAS</sequence>
<proteinExistence type="predicted"/>
<dbReference type="PATRIC" id="fig|576784.4.peg.9848"/>
<dbReference type="AlphaFoldDB" id="A0A061A5J1"/>
<gene>
    <name evidence="2" type="ORF">J2Z30_008630</name>
    <name evidence="1" type="ORF">SIRAN9591</name>
</gene>
<dbReference type="Proteomes" id="UP000756710">
    <property type="component" value="Unassembled WGS sequence"/>
</dbReference>